<protein>
    <submittedName>
        <fullName evidence="2">Uncharacterized protein</fullName>
    </submittedName>
</protein>
<feature type="compositionally biased region" description="Basic and acidic residues" evidence="1">
    <location>
        <begin position="31"/>
        <end position="45"/>
    </location>
</feature>
<proteinExistence type="predicted"/>
<feature type="compositionally biased region" description="Basic and acidic residues" evidence="1">
    <location>
        <begin position="148"/>
        <end position="162"/>
    </location>
</feature>
<feature type="compositionally biased region" description="Polar residues" evidence="1">
    <location>
        <begin position="121"/>
        <end position="134"/>
    </location>
</feature>
<evidence type="ECO:0000256" key="1">
    <source>
        <dbReference type="SAM" id="MobiDB-lite"/>
    </source>
</evidence>
<dbReference type="OrthoDB" id="10286845at2759"/>
<evidence type="ECO:0000313" key="2">
    <source>
        <dbReference type="EMBL" id="PPR90928.1"/>
    </source>
</evidence>
<evidence type="ECO:0000313" key="3">
    <source>
        <dbReference type="Proteomes" id="UP000239757"/>
    </source>
</evidence>
<gene>
    <name evidence="2" type="ORF">GOBAR_AA29755</name>
</gene>
<sequence>MGQQVETQKPSTHNGEQPRNKSKPNRSPIQIRDEQHQTTKVEGAKKPTKNYKTFDEFIEQTKKKLSFVDEEEQDLGKVVVEYEAAAIPIKFDYTSTEKPKPIATTLNASTRQSPLGRMGQQVETQKPSTHNGEQPRNKSKPNRSPIQIRDEQHQTTKVEGAKKPTKNYKTFDEFIEQTKKKLSFVDEEEQDLGKVVVEYGKNHHFSA</sequence>
<feature type="region of interest" description="Disordered" evidence="1">
    <location>
        <begin position="1"/>
        <end position="51"/>
    </location>
</feature>
<reference evidence="2 3" key="1">
    <citation type="submission" date="2015-01" db="EMBL/GenBank/DDBJ databases">
        <title>Genome of allotetraploid Gossypium barbadense reveals genomic plasticity and fiber elongation in cotton evolution.</title>
        <authorList>
            <person name="Chen X."/>
            <person name="Liu X."/>
            <person name="Zhao B."/>
            <person name="Zheng H."/>
            <person name="Hu Y."/>
            <person name="Lu G."/>
            <person name="Yang C."/>
            <person name="Chen J."/>
            <person name="Shan C."/>
            <person name="Zhang L."/>
            <person name="Zhou Y."/>
            <person name="Wang L."/>
            <person name="Guo W."/>
            <person name="Bai Y."/>
            <person name="Ruan J."/>
            <person name="Shangguan X."/>
            <person name="Mao Y."/>
            <person name="Jiang J."/>
            <person name="Zhu Y."/>
            <person name="Lei J."/>
            <person name="Kang H."/>
            <person name="Chen S."/>
            <person name="He X."/>
            <person name="Wang R."/>
            <person name="Wang Y."/>
            <person name="Chen J."/>
            <person name="Wang L."/>
            <person name="Yu S."/>
            <person name="Wang B."/>
            <person name="Wei J."/>
            <person name="Song S."/>
            <person name="Lu X."/>
            <person name="Gao Z."/>
            <person name="Gu W."/>
            <person name="Deng X."/>
            <person name="Ma D."/>
            <person name="Wang S."/>
            <person name="Liang W."/>
            <person name="Fang L."/>
            <person name="Cai C."/>
            <person name="Zhu X."/>
            <person name="Zhou B."/>
            <person name="Zhang Y."/>
            <person name="Chen Z."/>
            <person name="Xu S."/>
            <person name="Zhu R."/>
            <person name="Wang S."/>
            <person name="Zhang T."/>
            <person name="Zhao G."/>
        </authorList>
    </citation>
    <scope>NUCLEOTIDE SEQUENCE [LARGE SCALE GENOMIC DNA]</scope>
    <source>
        <strain evidence="3">cv. Xinhai21</strain>
        <tissue evidence="2">Leaf</tissue>
    </source>
</reference>
<dbReference type="Proteomes" id="UP000239757">
    <property type="component" value="Unassembled WGS sequence"/>
</dbReference>
<dbReference type="EMBL" id="KZ667469">
    <property type="protein sequence ID" value="PPR90928.1"/>
    <property type="molecule type" value="Genomic_DNA"/>
</dbReference>
<feature type="compositionally biased region" description="Polar residues" evidence="1">
    <location>
        <begin position="1"/>
        <end position="17"/>
    </location>
</feature>
<organism evidence="2 3">
    <name type="scientific">Gossypium barbadense</name>
    <name type="common">Sea Island cotton</name>
    <name type="synonym">Hibiscus barbadensis</name>
    <dbReference type="NCBI Taxonomy" id="3634"/>
    <lineage>
        <taxon>Eukaryota</taxon>
        <taxon>Viridiplantae</taxon>
        <taxon>Streptophyta</taxon>
        <taxon>Embryophyta</taxon>
        <taxon>Tracheophyta</taxon>
        <taxon>Spermatophyta</taxon>
        <taxon>Magnoliopsida</taxon>
        <taxon>eudicotyledons</taxon>
        <taxon>Gunneridae</taxon>
        <taxon>Pentapetalae</taxon>
        <taxon>rosids</taxon>
        <taxon>malvids</taxon>
        <taxon>Malvales</taxon>
        <taxon>Malvaceae</taxon>
        <taxon>Malvoideae</taxon>
        <taxon>Gossypium</taxon>
    </lineage>
</organism>
<dbReference type="AlphaFoldDB" id="A0A2P5WIM4"/>
<accession>A0A2P5WIM4</accession>
<feature type="compositionally biased region" description="Polar residues" evidence="1">
    <location>
        <begin position="104"/>
        <end position="113"/>
    </location>
</feature>
<name>A0A2P5WIM4_GOSBA</name>
<feature type="region of interest" description="Disordered" evidence="1">
    <location>
        <begin position="95"/>
        <end position="164"/>
    </location>
</feature>